<feature type="transmembrane region" description="Helical" evidence="13">
    <location>
        <begin position="3750"/>
        <end position="3774"/>
    </location>
</feature>
<evidence type="ECO:0000256" key="8">
    <source>
        <dbReference type="ARBA" id="ARBA00023055"/>
    </source>
</evidence>
<feature type="transmembrane region" description="Helical" evidence="13">
    <location>
        <begin position="407"/>
        <end position="428"/>
    </location>
</feature>
<dbReference type="SUPFAM" id="SSF52540">
    <property type="entry name" value="P-loop containing nucleoside triphosphate hydrolases"/>
    <property type="match status" value="6"/>
</dbReference>
<dbReference type="GO" id="GO:0016887">
    <property type="term" value="F:ATP hydrolysis activity"/>
    <property type="evidence" value="ECO:0007669"/>
    <property type="project" value="InterPro"/>
</dbReference>
<feature type="transmembrane region" description="Helical" evidence="13">
    <location>
        <begin position="3467"/>
        <end position="3487"/>
    </location>
</feature>
<dbReference type="GO" id="GO:0005524">
    <property type="term" value="F:ATP binding"/>
    <property type="evidence" value="ECO:0007669"/>
    <property type="project" value="UniProtKB-KW"/>
</dbReference>
<keyword evidence="2" id="KW-0813">Transport</keyword>
<feature type="transmembrane region" description="Helical" evidence="13">
    <location>
        <begin position="4463"/>
        <end position="4488"/>
    </location>
</feature>
<feature type="transmembrane region" description="Helical" evidence="13">
    <location>
        <begin position="3815"/>
        <end position="3834"/>
    </location>
</feature>
<feature type="domain" description="ABC transporter" evidence="14">
    <location>
        <begin position="1506"/>
        <end position="1739"/>
    </location>
</feature>
<dbReference type="FunFam" id="3.40.50.300:FF:000933">
    <property type="entry name" value="ABC transporter A family member 7"/>
    <property type="match status" value="2"/>
</dbReference>
<evidence type="ECO:0000256" key="2">
    <source>
        <dbReference type="ARBA" id="ARBA00022448"/>
    </source>
</evidence>
<dbReference type="InterPro" id="IPR013525">
    <property type="entry name" value="ABC2_TM"/>
</dbReference>
<evidence type="ECO:0000256" key="9">
    <source>
        <dbReference type="ARBA" id="ARBA00023136"/>
    </source>
</evidence>
<dbReference type="Proteomes" id="UP000700334">
    <property type="component" value="Unassembled WGS sequence"/>
</dbReference>
<dbReference type="PROSITE" id="PS00211">
    <property type="entry name" value="ABC_TRANSPORTER_1"/>
    <property type="match status" value="2"/>
</dbReference>
<feature type="transmembrane region" description="Helical" evidence="13">
    <location>
        <begin position="2891"/>
        <end position="2909"/>
    </location>
</feature>
<feature type="region of interest" description="Disordered" evidence="12">
    <location>
        <begin position="995"/>
        <end position="1022"/>
    </location>
</feature>
<feature type="transmembrane region" description="Helical" evidence="13">
    <location>
        <begin position="1425"/>
        <end position="1446"/>
    </location>
</feature>
<keyword evidence="16" id="KW-1185">Reference proteome</keyword>
<evidence type="ECO:0000256" key="13">
    <source>
        <dbReference type="SAM" id="Phobius"/>
    </source>
</evidence>
<feature type="transmembrane region" description="Helical" evidence="13">
    <location>
        <begin position="3011"/>
        <end position="3032"/>
    </location>
</feature>
<feature type="domain" description="ABC transporter" evidence="14">
    <location>
        <begin position="666"/>
        <end position="899"/>
    </location>
</feature>
<feature type="transmembrane region" description="Helical" evidence="13">
    <location>
        <begin position="2915"/>
        <end position="2937"/>
    </location>
</feature>
<feature type="domain" description="ABC transporter" evidence="14">
    <location>
        <begin position="3919"/>
        <end position="4151"/>
    </location>
</feature>
<feature type="transmembrane region" description="Helical" evidence="13">
    <location>
        <begin position="1056"/>
        <end position="1073"/>
    </location>
</feature>
<gene>
    <name evidence="15" type="ORF">J0S82_012817</name>
</gene>
<feature type="transmembrane region" description="Helical" evidence="13">
    <location>
        <begin position="4586"/>
        <end position="4605"/>
    </location>
</feature>
<keyword evidence="6 15" id="KW-0067">ATP-binding</keyword>
<keyword evidence="8" id="KW-0445">Lipid transport</keyword>
<feature type="transmembrane region" description="Helical" evidence="13">
    <location>
        <begin position="1990"/>
        <end position="2020"/>
    </location>
</feature>
<feature type="domain" description="ABC transporter" evidence="14">
    <location>
        <begin position="4747"/>
        <end position="4978"/>
    </location>
</feature>
<proteinExistence type="predicted"/>
<dbReference type="InterPro" id="IPR003439">
    <property type="entry name" value="ABC_transporter-like_ATP-bd"/>
</dbReference>
<dbReference type="PROSITE" id="PS50893">
    <property type="entry name" value="ABC_TRANSPORTER_2"/>
    <property type="match status" value="6"/>
</dbReference>
<keyword evidence="7 13" id="KW-1133">Transmembrane helix</keyword>
<dbReference type="InterPro" id="IPR017871">
    <property type="entry name" value="ABC_transporter-like_CS"/>
</dbReference>
<feature type="transmembrane region" description="Helical" evidence="13">
    <location>
        <begin position="4509"/>
        <end position="4535"/>
    </location>
</feature>
<dbReference type="FunFam" id="3.40.50.300:FF:000465">
    <property type="entry name" value="ATP-binding cassette, sub-family A (ABC1), member 3"/>
    <property type="match status" value="1"/>
</dbReference>
<feature type="transmembrane region" description="Helical" evidence="13">
    <location>
        <begin position="1817"/>
        <end position="1836"/>
    </location>
</feature>
<feature type="transmembrane region" description="Helical" evidence="13">
    <location>
        <begin position="1365"/>
        <end position="1383"/>
    </location>
</feature>
<dbReference type="InterPro" id="IPR027417">
    <property type="entry name" value="P-loop_NTPase"/>
</dbReference>
<organism evidence="15 16">
    <name type="scientific">Galemys pyrenaicus</name>
    <name type="common">Iberian desman</name>
    <name type="synonym">Pyrenean desman</name>
    <dbReference type="NCBI Taxonomy" id="202257"/>
    <lineage>
        <taxon>Eukaryota</taxon>
        <taxon>Metazoa</taxon>
        <taxon>Chordata</taxon>
        <taxon>Craniata</taxon>
        <taxon>Vertebrata</taxon>
        <taxon>Euteleostomi</taxon>
        <taxon>Mammalia</taxon>
        <taxon>Eutheria</taxon>
        <taxon>Laurasiatheria</taxon>
        <taxon>Eulipotyphla</taxon>
        <taxon>Talpidae</taxon>
        <taxon>Galemys</taxon>
    </lineage>
</organism>
<dbReference type="InterPro" id="IPR026082">
    <property type="entry name" value="ABCA"/>
</dbReference>
<evidence type="ECO:0000259" key="14">
    <source>
        <dbReference type="PROSITE" id="PS50893"/>
    </source>
</evidence>
<comment type="catalytic activity">
    <reaction evidence="11">
        <text>cholesterol(in) + ATP + H2O = cholesterol(out) + ADP + phosphate + H(+)</text>
        <dbReference type="Rhea" id="RHEA:39051"/>
        <dbReference type="ChEBI" id="CHEBI:15377"/>
        <dbReference type="ChEBI" id="CHEBI:15378"/>
        <dbReference type="ChEBI" id="CHEBI:16113"/>
        <dbReference type="ChEBI" id="CHEBI:30616"/>
        <dbReference type="ChEBI" id="CHEBI:43474"/>
        <dbReference type="ChEBI" id="CHEBI:456216"/>
    </reaction>
    <physiologicalReaction direction="left-to-right" evidence="11">
        <dbReference type="Rhea" id="RHEA:39052"/>
    </physiologicalReaction>
</comment>
<feature type="transmembrane region" description="Helical" evidence="13">
    <location>
        <begin position="2080"/>
        <end position="2099"/>
    </location>
</feature>
<dbReference type="OrthoDB" id="6512918at2759"/>
<evidence type="ECO:0000256" key="11">
    <source>
        <dbReference type="ARBA" id="ARBA00050894"/>
    </source>
</evidence>
<dbReference type="GO" id="GO:0140359">
    <property type="term" value="F:ABC-type transporter activity"/>
    <property type="evidence" value="ECO:0007669"/>
    <property type="project" value="InterPro"/>
</dbReference>
<feature type="transmembrane region" description="Helical" evidence="13">
    <location>
        <begin position="448"/>
        <end position="471"/>
    </location>
</feature>
<feature type="domain" description="ABC transporter" evidence="14">
    <location>
        <begin position="2261"/>
        <end position="2484"/>
    </location>
</feature>
<dbReference type="InterPro" id="IPR003593">
    <property type="entry name" value="AAA+_ATPase"/>
</dbReference>
<feature type="transmembrane region" description="Helical" evidence="13">
    <location>
        <begin position="1222"/>
        <end position="1242"/>
    </location>
</feature>
<evidence type="ECO:0000256" key="6">
    <source>
        <dbReference type="ARBA" id="ARBA00022840"/>
    </source>
</evidence>
<feature type="domain" description="ABC transporter" evidence="14">
    <location>
        <begin position="3092"/>
        <end position="3325"/>
    </location>
</feature>
<feature type="transmembrane region" description="Helical" evidence="13">
    <location>
        <begin position="4668"/>
        <end position="4693"/>
    </location>
</feature>
<feature type="transmembrane region" description="Helical" evidence="13">
    <location>
        <begin position="175"/>
        <end position="194"/>
    </location>
</feature>
<keyword evidence="5" id="KW-0547">Nucleotide-binding</keyword>
<feature type="transmembrane region" description="Helical" evidence="13">
    <location>
        <begin position="511"/>
        <end position="530"/>
    </location>
</feature>
<dbReference type="NCBIfam" id="NF010167">
    <property type="entry name" value="PRK13648.1"/>
    <property type="match status" value="6"/>
</dbReference>
<dbReference type="PANTHER" id="PTHR19229:SF139">
    <property type="entry name" value="ATP-BINDING CASSETTE, SUB-FAMILY A (ABC1), MEMBER 14"/>
    <property type="match status" value="1"/>
</dbReference>
<name>A0A8J6DM84_GALPY</name>
<evidence type="ECO:0000256" key="5">
    <source>
        <dbReference type="ARBA" id="ARBA00022741"/>
    </source>
</evidence>
<evidence type="ECO:0000256" key="12">
    <source>
        <dbReference type="SAM" id="MobiDB-lite"/>
    </source>
</evidence>
<keyword evidence="4" id="KW-0677">Repeat</keyword>
<feature type="transmembrane region" description="Helical" evidence="13">
    <location>
        <begin position="2178"/>
        <end position="2204"/>
    </location>
</feature>
<reference evidence="15" key="1">
    <citation type="journal article" date="2021" name="Evol. Appl.">
        <title>The genome of the Pyrenean desman and the effects of bottlenecks and inbreeding on the genomic landscape of an endangered species.</title>
        <authorList>
            <person name="Escoda L."/>
            <person name="Castresana J."/>
        </authorList>
    </citation>
    <scope>NUCLEOTIDE SEQUENCE</scope>
    <source>
        <strain evidence="15">IBE-C5619</strain>
    </source>
</reference>
<evidence type="ECO:0000256" key="10">
    <source>
        <dbReference type="ARBA" id="ARBA00023180"/>
    </source>
</evidence>
<keyword evidence="9 13" id="KW-0472">Membrane</keyword>
<dbReference type="GO" id="GO:0012505">
    <property type="term" value="C:endomembrane system"/>
    <property type="evidence" value="ECO:0007669"/>
    <property type="project" value="UniProtKB-SubCell"/>
</dbReference>
<keyword evidence="3 13" id="KW-0812">Transmembrane</keyword>
<dbReference type="GO" id="GO:0005737">
    <property type="term" value="C:cytoplasm"/>
    <property type="evidence" value="ECO:0007669"/>
    <property type="project" value="UniProtKB-ARBA"/>
</dbReference>
<evidence type="ECO:0000313" key="15">
    <source>
        <dbReference type="EMBL" id="KAG8513504.1"/>
    </source>
</evidence>
<dbReference type="EMBL" id="JAGFMF010011768">
    <property type="protein sequence ID" value="KAG8513504.1"/>
    <property type="molecule type" value="Genomic_DNA"/>
</dbReference>
<evidence type="ECO:0000256" key="4">
    <source>
        <dbReference type="ARBA" id="ARBA00022737"/>
    </source>
</evidence>
<dbReference type="GO" id="GO:0016020">
    <property type="term" value="C:membrane"/>
    <property type="evidence" value="ECO:0007669"/>
    <property type="project" value="InterPro"/>
</dbReference>
<evidence type="ECO:0000256" key="7">
    <source>
        <dbReference type="ARBA" id="ARBA00022989"/>
    </source>
</evidence>
<evidence type="ECO:0000256" key="3">
    <source>
        <dbReference type="ARBA" id="ARBA00022692"/>
    </source>
</evidence>
<feature type="transmembrane region" description="Helical" evidence="13">
    <location>
        <begin position="3702"/>
        <end position="3730"/>
    </location>
</feature>
<feature type="transmembrane region" description="Helical" evidence="13">
    <location>
        <begin position="3889"/>
        <end position="3911"/>
    </location>
</feature>
<feature type="transmembrane region" description="Helical" evidence="13">
    <location>
        <begin position="483"/>
        <end position="505"/>
    </location>
</feature>
<comment type="subcellular location">
    <subcellularLocation>
        <location evidence="1">Endomembrane system</location>
        <topology evidence="1">Multi-pass membrane protein</topology>
    </subcellularLocation>
</comment>
<keyword evidence="10" id="KW-0325">Glycoprotein</keyword>
<evidence type="ECO:0000256" key="1">
    <source>
        <dbReference type="ARBA" id="ARBA00004127"/>
    </source>
</evidence>
<dbReference type="Pfam" id="PF00005">
    <property type="entry name" value="ABC_tran"/>
    <property type="match status" value="6"/>
</dbReference>
<feature type="transmembrane region" description="Helical" evidence="13">
    <location>
        <begin position="2806"/>
        <end position="2826"/>
    </location>
</feature>
<dbReference type="Pfam" id="PF12698">
    <property type="entry name" value="ABC2_membrane_3"/>
    <property type="match status" value="6"/>
</dbReference>
<feature type="transmembrane region" description="Helical" evidence="13">
    <location>
        <begin position="2041"/>
        <end position="2065"/>
    </location>
</feature>
<dbReference type="CDD" id="cd03263">
    <property type="entry name" value="ABC_subfamily_A"/>
    <property type="match status" value="6"/>
</dbReference>
<feature type="transmembrane region" description="Helical" evidence="13">
    <location>
        <begin position="2106"/>
        <end position="2124"/>
    </location>
</feature>
<feature type="transmembrane region" description="Helical" evidence="13">
    <location>
        <begin position="4617"/>
        <end position="4637"/>
    </location>
</feature>
<evidence type="ECO:0000313" key="16">
    <source>
        <dbReference type="Proteomes" id="UP000700334"/>
    </source>
</evidence>
<feature type="transmembrane region" description="Helical" evidence="13">
    <location>
        <begin position="2136"/>
        <end position="2158"/>
    </location>
</feature>
<feature type="transmembrane region" description="Helical" evidence="13">
    <location>
        <begin position="2846"/>
        <end position="2870"/>
    </location>
</feature>
<dbReference type="SMART" id="SM00382">
    <property type="entry name" value="AAA"/>
    <property type="match status" value="6"/>
</dbReference>
<comment type="caution">
    <text evidence="15">The sequence shown here is derived from an EMBL/GenBank/DDBJ whole genome shotgun (WGS) entry which is preliminary data.</text>
</comment>
<dbReference type="InterPro" id="IPR056264">
    <property type="entry name" value="R2_ABCA1-4-like"/>
</dbReference>
<dbReference type="FunFam" id="3.40.50.300:FF:000327">
    <property type="entry name" value="ATP-binding cassette sub-family A member 3"/>
    <property type="match status" value="3"/>
</dbReference>
<sequence length="5067" mass="577559">MFLHVRRAQERWHPAHVAAGPVTSAGEPRCALGAAPYESAARLGCRLQSPLSCGGRSNNALRLRLFLGWGVRRMRGGGIPGSTRALGLGSRRVRRLPAVLPSFLGSRPANESLRPKKLRDCCGERCRKRQAWSTRSCGRLGGSWNSILCGKMDSLSLTHFRVLLWKNFLLKRRNVVSLILEIFTALWMTLLLVVERKYTKTTTNSSIHFQPLPFVQLPSFLKDNYQLVYVPSESDVAKSITEMVKKDLNISFPVLGFSSEENFENYIKYQNKTAPVLAAIVFDHDFKNSKDSLPLKVKYHLRFGSTFHKVFRSVGLFSSRSKPVWNTDLLFPAIPAAGPRNPDDTDGGDPGYIRGGFLAVQHSLDKAIMEYHNKAAKTAFDNVIISARRFPYPPYISDLFFANLMPLLPLVIITVFSLTLFTLLKTIVMEKETRLKEYQLMIGLSNAMLWSAYFITFLLMFFITIFLLCIAHEEILQNSDISFIIVFLLCYAIALINSGFLISTFFSKTSLAAAVGGFLYILIYLPYLIFHNMYAHLTLIEKLFLCLSINVALSFGTDQICKLEIKQYGARWNNFLSPVSPDDSLTLGHIMGMLLLDASLCALMTWYIDAVFPGKYGVPKPWYFFVQRSYWLGESSTNQEQASENVYSAAGNEYFESEPAHLVVGISIQHLYKEFILQNTTILAVQDLTLNFYEGQITVLLGPNGAGKTTTLSILTGFYVPTKGKVYVSGYDISKDMPLVRKNLGLCPQDNILFPDLTVSEHLYFYCVIKGVPTEEQSVEIRKMLTTFELLEKRHSLSRSLSGGMKRKLSIMIALIGGSKVVILDEPTSGMDPVSRRTTWNLLQSYKQDRTILLTTHNMDEADVLGDRIAIMVKGSLQCCGSAVFLKKIYGILPFDTSLASVGYHVVMVKEPHCKVTEISELILSHIPSARLESDVTAELSFVLPKEYTHRFKDLFYELEDKQKELGIVSFGVSITTMEEVFFKVNDMAVVDNKTFQDKNRNENNQNMNNQRNEEQSHPSVLSENSNVKFNTGWPLHCQQFYAMFIKKALFTWRNWKLILLQLLAFLGMVYLMNSGVSISVQSDEPAREMDLQQYGKTIVPYSISGNSNFEQNLRSNLEILLKAKNQQPQEVQGDLEEYLVENKKCIYSCIVALSIKVNRNQKKVTIWFNNEAYHSPSLSLAVLDNIVFMTLSGQDASITPSNKPQPFVTATKSEKRRTSGAIVAFNLFFGISIFISGFCLLVVNERITKAKHIQFVTGVYTFNFWISALLWDFITYFISCCLLLLVFLACGLDLLIKKNYIMATWIILLLFGWSVIPFMYLMSFLFSSNSSAYIKLFLINYFAGIFGITLDLLTGPFVTRKKSVFASVTLYLMMVLPIHNFGMSISKYYDIQDAKRLCSSLHVVSSYINCNLERNLYTLEEDTIGRYLLAMAVSGFIFFLLLFYLETSSWIVPTFVFQNIFFGVYKKLNKDKVATKLSGESKDEDVENERKRILSQPLEMLNATVLIKELIKIFFTCPPVLAVRNISIAIEKQECFGLLGLNGAGKTSTFQILTGEETATSGGVFIDNYSITRNVLKVRSKISYCPQFDALLDYMTAREIMIMYARLSGIPENQINHYVNNFLKSLNLESQADKFICTYSGGNKRRVSAAIALMGKSSVIFLDEPSTGMDPLARRLLWNTVTWTRKNGRVIIITSHSMEECDALCTRLAIMVKGKFVCLGSPQHLKNKFGNIYILKTKINTDSEENELKKFKEFIATTFPGSELKQENQGILNYYIPSKDLRWGEVFGILEDAKEQYKLEDYSISQITLEQRRRPVVTFVEIVLTLLFAGTLLLTRKFMVIKKFFSNVVKGFSSEKDFEDYVKKEENTKKVMAAFVFDHEFKNSHDPLPLKVKYYVRLSSFQRNRHVAFLRPGGWETNTLYPTSFSLGPRNTDEMGGSPGYYTEGFLLLQHTLDQAIMKYHNLVAAEALMNKVTVYVQRFPYAVYYHDYFFNLFGTFIPLVILFIFCVNHLTLVQSIVWEKENRLKEYQLMIGLSNWMLWAAYFFTFLSLYAIIILLICIIFFAKMEPKSVIQYSDPSLVFIFLLCFAIATIFFSFLVSTLFNKVNFAVAIGCFLFLASYFPASTVSSNYAQMTLSQKLTSCLISNIAMSLGARFLVRAEQEKIGLKWSNIFTPNSIDSFVFAYILEMLLLDAILYGLVAWYIEAVFPGEYGVPKPWNFFLLRSHWFGDTPAGKNETKKCYETDENKYLEVEPTNLVAGIQINHLYKVFRVQNTIKVAVKDLSLNVYEGQITVLLGHNGAGKSTTISILSGLYPATSGQAYVNGYDISKQMIQIRKNIGICPQKDLFFNHLTIKGVPQKKRSMETDQMLRTFNLLEKSNEFSNTLSGGMKRRLSIIIALIGGSKVVILDEPTSGMDLLSRRTTWNLLQSYKQDRTILLTTHNMDEADVLGDRIAIMVKGSLQCCGSSVFLKNTYGVGYHMVMVKEPHCNVEEISSLINNHVPIATLEKNDVNELSFMLPKEYTHRFEALFTDLEKRQKDLGIADFGAFITTMEEVFLKVSNMEYSQTNSQSTYPQPPSLLNKVSIMNQNRNMSRNEREFAAVSESPVIIYNTGCSLYHQQFHAMFLKRVMYSWRNWKLLLLQILALLGSFAFLSKAEIFSQSTHNERARQMDLRQYGQTIVPLSISGNSNITLIFLQHLKSILESEKQTLKEVQGDLIKYLMDNEDCIHLCIVAFSIEEKQSQITVTALFNNQAYHSPALSLAMVDNILFKAVSGPDASLTIFNKPQPRFPDKEYHLTMVNGHQVAVNIHFGMAILISGFCLLTVTERVSKAKHIQFMSGVPVLVYWLSALLWDFIIFFIACCLFLGVLKFCELDLYVTDYRFLDTMLILMLYGWSAIPLMYLLSFLFTISSSAYIKLVLFNYLSGIFSLLIDTIFEFEMQHSMSSATRTFILNLLQLFPNYNLGKCIAYYFAHYQKKRWCSTKHRLPGQFICNETYISRTVYSFEKEQIAKYLVMMSTTGFVFLLLLLVWETTLWKLRTILNQYIYFGIYKKFKKQKVSKELSGGSEDEDVQNERKKILGQFRLMMNSAVLIKELTKVYFKCPATLAVKNISVEVQSGECFGLLGFNGAGKTTTFQILTGEQTLTSGGVFIDGFSITKNIQKVKSRVGYCPQSDALLEYMTGQEAMIMYARLRGVSESQIQPYVNKWLNSLQLEHHADKLISTYSGGSKRRLSAAIALMGKLSVILLDEPSTGMDPEAQHLLQAAVTLARESGKAIIISSHRMEECDALCTRLAIMVKGKFVCLGTPQHLKNKFGNVYILKIQVKMDAPETVLDDVKFFIRMTFPGSILQQENQRILNYYIPSKDNSWGKVFGILEDAKEQYSVEDYSISQITLEQVFLTFAIPEEFIFIIYSLIKEKIMRISTTICLMFTLTELNTLYRKMYLLTLKQFSVLLWKNFTLKRRRFINLILEVLTALTFPMMILLFRVNTKINDTRSYNFIPQSISTLPFSLQNPQDWELLYVPSNVNVVKEITENVKRNLKINVKEIIMYFHLSEKFCLSTVRGFSSETELESYIKYDNKALKVLAVVVFDSVFKHVNDPLPLQVYYHLRFLRIQRTLSWPDNIGWKTSLLFPVHSSLGPRNPNFHDGGSPGYIREGFLAIQHALDKAIMLYHQKSARKLFKGIRIFIQRFPYPAYSQDVLVWAMNAFLPLMFILMFSPTVLSIMRAIVSEREKRLKEYQLIIGLKNWMIWAAHFLTFLFFYIIIIFLICIFSEPVFRYSDSSFIFVFLMCYAIASIFFGFMVSTFFNKARLAVSTGSILYFASFYPFNSLTQHYGQITLTKKVVACLSSNVALSLGINLWLKLEIKEIGVKWENLWTPASLEDNLVFGYLMGMLLLDAFLYGLVTWFVETVFPGKFGMPQPWYFFLKEFGDKVAINNMSLNLYKGQISILLGQNGAGKTTIISILTGHYPPTRGEAYIHGYDVSKNMIEIQRNLGFCPQLDLLFNDLTLSEHLFFYSVIKGIHYSLRSTEIDHMLSAFDLLEKRDTFSESLSAGMKRKLSIIIALIGNPQVIILDEPSSSMDPVSRRVTWSLLQQHKTNRTILLTTHYMDEADLGDRIAIMVKGSLQCCGSAVFLKKIYGAGYHIVIETEPYCDTEEISAVIHSHVPSATLENNIGTELSFILPKEYTHRFEALFTDLENKQRELGIARFGASITTMEEVFLKVNVLAESQMGRQSLRKPSLEYKRVRQGIRHNMGLYRSYERSICSKLNEIATIKLNTGFPLYRQQFCSMLIKRALFTLRNWKLMLLQLSVILAVTTYLLRTVNLNHELPSREMDLRQYGRTIVPYSVSGNSDLALNFTKNLKIFLNLKNQELREVQGNLTEYILETKECRDFSIIALSVEVKKNKTVFTILFNNEAYHSPATSLAVFDNVLFMTLSGPNASIGISNKPQPLPVYGSKIVNASGLEILLCLTFGMAVLVGSFCLQTVTEITTKAKHIQFVSGVCVLAYWLAALLWDLICFFIPCCLLLGVFKYCRVDAFVENYHFLDTMMIFMLYSWSAVPLIYLGSFLFSSGAAAYIRLTLFSYFSTVFGTLIHSIMQHYDRDFTEITKTMVNNILMVLPSYNFAMSIIKFFDDYELKKMCTRQFRIINNSIYSFEENGIAKFLITLAAMGFFYLFLLLFLETTFWSLKNFFIRKIVSKAYNVFMKGKKAVVSSRISRYEDDDVEREKKKVRALSASACSPVLLKEVTKIYFKCPVVKAVRNISLQVKKSECFGLLGLNGAGKTTTFKMLTGEETITSGTVLINGISITENIKKVRLGIGYCPQRDPMLSHMTGRELLTMYARLQGVPEPYVSKYVEVFLHSMHLETHADQLSSTYSGGTRRRINAVVALMGKPSAVFMDEPSTGMDPVARHMLWDIITWMCKHGKSIVISSHSMEEGEALCTRVAIMGKFQCLGSPQHLRNKLGNIYSLTAKMKTDNKDELKEFKKFIAKTFPGNIINQDHGGSVGYYIPSKEICWGKVFSILEEAKVLFNLEDYSVSQITLEQIFLTFTNIDKYCPKINL</sequence>
<dbReference type="Pfam" id="PF23321">
    <property type="entry name" value="R1_ABCA1"/>
    <property type="match status" value="3"/>
</dbReference>
<feature type="transmembrane region" description="Helical" evidence="13">
    <location>
        <begin position="1304"/>
        <end position="1327"/>
    </location>
</feature>
<dbReference type="GO" id="GO:0005319">
    <property type="term" value="F:lipid transporter activity"/>
    <property type="evidence" value="ECO:0007669"/>
    <property type="project" value="TreeGrafter"/>
</dbReference>
<protein>
    <submittedName>
        <fullName evidence="15">ATP-binding cassette sub-family A member 3</fullName>
    </submittedName>
</protein>
<accession>A0A8J6DM84</accession>
<dbReference type="Gene3D" id="3.40.50.300">
    <property type="entry name" value="P-loop containing nucleotide triphosphate hydrolases"/>
    <property type="match status" value="6"/>
</dbReference>
<feature type="transmembrane region" description="Helical" evidence="13">
    <location>
        <begin position="1333"/>
        <end position="1353"/>
    </location>
</feature>
<feature type="transmembrane region" description="Helical" evidence="13">
    <location>
        <begin position="3786"/>
        <end position="3809"/>
    </location>
</feature>
<dbReference type="PANTHER" id="PTHR19229">
    <property type="entry name" value="ATP-BINDING CASSETTE TRANSPORTER SUBFAMILY A ABCA"/>
    <property type="match status" value="1"/>
</dbReference>
<feature type="transmembrane region" description="Helical" evidence="13">
    <location>
        <begin position="4555"/>
        <end position="4574"/>
    </location>
</feature>